<dbReference type="GO" id="GO:0005524">
    <property type="term" value="F:ATP binding"/>
    <property type="evidence" value="ECO:0007669"/>
    <property type="project" value="UniProtKB-UniRule"/>
</dbReference>
<accession>A0A6M3ZWX3</accession>
<dbReference type="CDD" id="cd11664">
    <property type="entry name" value="LamB_YcsF_like_2"/>
    <property type="match status" value="1"/>
</dbReference>
<evidence type="ECO:0000313" key="3">
    <source>
        <dbReference type="Proteomes" id="UP000501648"/>
    </source>
</evidence>
<dbReference type="EMBL" id="CP008956">
    <property type="protein sequence ID" value="QJQ03108.1"/>
    <property type="molecule type" value="Genomic_DNA"/>
</dbReference>
<dbReference type="Pfam" id="PF03746">
    <property type="entry name" value="LamB_YcsF"/>
    <property type="match status" value="1"/>
</dbReference>
<protein>
    <recommendedName>
        <fullName evidence="1">5-oxoprolinase subunit A</fullName>
        <shortName evidence="1">5-OPase subunit A</shortName>
        <ecNumber evidence="1">3.5.2.9</ecNumber>
    </recommendedName>
    <alternativeName>
        <fullName evidence="1">5-oxoprolinase (ATP-hydrolyzing) subunit A</fullName>
    </alternativeName>
</protein>
<keyword evidence="1" id="KW-0547">Nucleotide-binding</keyword>
<comment type="function">
    <text evidence="1">Catalyzes the cleavage of 5-oxoproline to form L-glutamate coupled to the hydrolysis of ATP to ADP and inorganic phosphate.</text>
</comment>
<sequence>MRKIDLNSDMGEGFGPWTIGDGVDDAIMPLISSANIATGFHAGDPNIMRRTVEQARRHGVAIGAHPGFRDLVGFGRRHLNAPATELVNDMLYQLGALREFARLNGMNLQHIKPHGALYMHLARDEEAARVFVQTLRQLDSNLLLFCMNGSAVWRVAQELGQAVVCEFYADRDYDHSGSIVFTRRVGALDPEQVAAKVLRACREGVVRTVDGQDIPIRFDSVCIHSDTPGALALVQATRASLEAADIAVAAPR</sequence>
<dbReference type="Gene3D" id="3.20.20.370">
    <property type="entry name" value="Glycoside hydrolase/deacetylase"/>
    <property type="match status" value="1"/>
</dbReference>
<dbReference type="EC" id="3.5.2.9" evidence="1"/>
<dbReference type="InterPro" id="IPR011330">
    <property type="entry name" value="Glyco_hydro/deAcase_b/a-brl"/>
</dbReference>
<dbReference type="PANTHER" id="PTHR30292">
    <property type="entry name" value="UNCHARACTERIZED PROTEIN YBGL-RELATED"/>
    <property type="match status" value="1"/>
</dbReference>
<evidence type="ECO:0000313" key="2">
    <source>
        <dbReference type="EMBL" id="QJQ03108.1"/>
    </source>
</evidence>
<keyword evidence="1" id="KW-0378">Hydrolase</keyword>
<proteinExistence type="inferred from homology"/>
<comment type="catalytic activity">
    <reaction evidence="1">
        <text>5-oxo-L-proline + ATP + 2 H2O = L-glutamate + ADP + phosphate + H(+)</text>
        <dbReference type="Rhea" id="RHEA:10348"/>
        <dbReference type="ChEBI" id="CHEBI:15377"/>
        <dbReference type="ChEBI" id="CHEBI:15378"/>
        <dbReference type="ChEBI" id="CHEBI:29985"/>
        <dbReference type="ChEBI" id="CHEBI:30616"/>
        <dbReference type="ChEBI" id="CHEBI:43474"/>
        <dbReference type="ChEBI" id="CHEBI:58402"/>
        <dbReference type="ChEBI" id="CHEBI:456216"/>
        <dbReference type="EC" id="3.5.2.9"/>
    </reaction>
</comment>
<name>A0A6M3ZWX3_9BURK</name>
<dbReference type="SUPFAM" id="SSF88713">
    <property type="entry name" value="Glycoside hydrolase/deacetylase"/>
    <property type="match status" value="1"/>
</dbReference>
<comment type="subunit">
    <text evidence="1">Forms a complex composed of PxpA, PxpB and PxpC.</text>
</comment>
<dbReference type="Proteomes" id="UP000501648">
    <property type="component" value="Chromosome"/>
</dbReference>
<dbReference type="NCBIfam" id="NF003814">
    <property type="entry name" value="PRK05406.1-3"/>
    <property type="match status" value="1"/>
</dbReference>
<dbReference type="HAMAP" id="MF_00691">
    <property type="entry name" value="PxpA"/>
    <property type="match status" value="1"/>
</dbReference>
<gene>
    <name evidence="1" type="primary">pxpA</name>
    <name evidence="2" type="ORF">C798_23615</name>
</gene>
<dbReference type="AlphaFoldDB" id="A0A6M3ZWX3"/>
<dbReference type="PANTHER" id="PTHR30292:SF0">
    <property type="entry name" value="5-OXOPROLINASE SUBUNIT A"/>
    <property type="match status" value="1"/>
</dbReference>
<dbReference type="NCBIfam" id="NF003816">
    <property type="entry name" value="PRK05406.1-5"/>
    <property type="match status" value="1"/>
</dbReference>
<dbReference type="InterPro" id="IPR005501">
    <property type="entry name" value="LamB/YcsF/PxpA-like"/>
</dbReference>
<dbReference type="GO" id="GO:0017168">
    <property type="term" value="F:5-oxoprolinase (ATP-hydrolyzing) activity"/>
    <property type="evidence" value="ECO:0007669"/>
    <property type="project" value="UniProtKB-UniRule"/>
</dbReference>
<dbReference type="GO" id="GO:0005975">
    <property type="term" value="P:carbohydrate metabolic process"/>
    <property type="evidence" value="ECO:0007669"/>
    <property type="project" value="InterPro"/>
</dbReference>
<reference evidence="2 3" key="1">
    <citation type="journal article" date="2012" name="J. Bacteriol.">
        <title>Genome sequence of the pathogenic Herbaspirillum seropedicae strain Os34, isolated from rice roots.</title>
        <authorList>
            <person name="Ye W."/>
            <person name="Ye S."/>
            <person name="Liu J."/>
            <person name="Chang S."/>
            <person name="Chen M."/>
            <person name="Zhu B."/>
            <person name="Guo L."/>
            <person name="An Q."/>
        </authorList>
    </citation>
    <scope>NUCLEOTIDE SEQUENCE [LARGE SCALE GENOMIC DNA]</scope>
    <source>
        <strain evidence="2 3">Os34</strain>
    </source>
</reference>
<keyword evidence="1" id="KW-0067">ATP-binding</keyword>
<evidence type="ECO:0000256" key="1">
    <source>
        <dbReference type="HAMAP-Rule" id="MF_00691"/>
    </source>
</evidence>
<organism evidence="2 3">
    <name type="scientific">Herbaspirillum rubrisubalbicans Os34</name>
    <dbReference type="NCBI Taxonomy" id="1235827"/>
    <lineage>
        <taxon>Bacteria</taxon>
        <taxon>Pseudomonadati</taxon>
        <taxon>Pseudomonadota</taxon>
        <taxon>Betaproteobacteria</taxon>
        <taxon>Burkholderiales</taxon>
        <taxon>Oxalobacteraceae</taxon>
        <taxon>Herbaspirillum</taxon>
    </lineage>
</organism>
<comment type="similarity">
    <text evidence="1">Belongs to the LamB/PxpA family.</text>
</comment>
<dbReference type="RefSeq" id="WP_017453756.1">
    <property type="nucleotide sequence ID" value="NZ_CP008956.1"/>
</dbReference>